<organism evidence="7 8">
    <name type="scientific">Astyanax mexicanus</name>
    <name type="common">Blind cave fish</name>
    <name type="synonym">Astyanax fasciatus mexicanus</name>
    <dbReference type="NCBI Taxonomy" id="7994"/>
    <lineage>
        <taxon>Eukaryota</taxon>
        <taxon>Metazoa</taxon>
        <taxon>Chordata</taxon>
        <taxon>Craniata</taxon>
        <taxon>Vertebrata</taxon>
        <taxon>Euteleostomi</taxon>
        <taxon>Actinopterygii</taxon>
        <taxon>Neopterygii</taxon>
        <taxon>Teleostei</taxon>
        <taxon>Ostariophysi</taxon>
        <taxon>Characiformes</taxon>
        <taxon>Characoidei</taxon>
        <taxon>Acestrorhamphidae</taxon>
        <taxon>Acestrorhamphinae</taxon>
        <taxon>Astyanax</taxon>
    </lineage>
</organism>
<evidence type="ECO:0000256" key="2">
    <source>
        <dbReference type="ARBA" id="ARBA00007690"/>
    </source>
</evidence>
<dbReference type="AlphaFoldDB" id="A0A8B9RM06"/>
<accession>A0A8B9RM06</accession>
<dbReference type="Ensembl" id="ENSAMXT00005056652.1">
    <property type="protein sequence ID" value="ENSAMXP00005052357.1"/>
    <property type="gene ID" value="ENSAMXG00005023330.1"/>
</dbReference>
<feature type="domain" description="RRP12 HEAT" evidence="5">
    <location>
        <begin position="421"/>
        <end position="595"/>
    </location>
</feature>
<protein>
    <submittedName>
        <fullName evidence="7">Ribosomal RNA processing 12 homolog</fullName>
    </submittedName>
</protein>
<feature type="compositionally biased region" description="Polar residues" evidence="4">
    <location>
        <begin position="24"/>
        <end position="33"/>
    </location>
</feature>
<dbReference type="GO" id="GO:0005634">
    <property type="term" value="C:nucleus"/>
    <property type="evidence" value="ECO:0007669"/>
    <property type="project" value="UniProtKB-SubCell"/>
</dbReference>
<comment type="subcellular location">
    <subcellularLocation>
        <location evidence="1">Nucleus</location>
    </subcellularLocation>
</comment>
<dbReference type="PANTHER" id="PTHR48287:SF1">
    <property type="entry name" value="ARM REPEAT SUPERFAMILY PROTEIN"/>
    <property type="match status" value="1"/>
</dbReference>
<evidence type="ECO:0000259" key="5">
    <source>
        <dbReference type="Pfam" id="PF08161"/>
    </source>
</evidence>
<dbReference type="Pfam" id="PF25772">
    <property type="entry name" value="HEAT_RRP12_N"/>
    <property type="match status" value="1"/>
</dbReference>
<feature type="region of interest" description="Disordered" evidence="4">
    <location>
        <begin position="902"/>
        <end position="958"/>
    </location>
</feature>
<dbReference type="SUPFAM" id="SSF48371">
    <property type="entry name" value="ARM repeat"/>
    <property type="match status" value="1"/>
</dbReference>
<feature type="domain" description="RRP12 N-terminal HEAT" evidence="6">
    <location>
        <begin position="104"/>
        <end position="351"/>
    </location>
</feature>
<sequence length="1066" mass="118317">MVKTGKLRSGASQKLKRWKKGHSSDSNPQTSRYRQAARSRFFSRPSEKSNLTVDALKLHNELQTGTLERGGDGDAMEEAAFTERTSGTFLSGLSDCSNLTFRKVQRYWESNSAAHKEICAVLAAVTEVIRSQGGKETETEYFAALMTTLEAVESSESLAAVAYLLNLVMKRVPAAVLIKKFSDTAKAFMEVMSKQAGTDSVSAVRWILSCLATLLRKQDLSVWGYPSTLQVYHGLLSFTVHAKPKVRKAAQQGVCSILRGSDCMFIDNAPSHHPAAVTTAKYCIKEMEQAGGNKEDTTTLHVLGLIKELINTFPLSSVKSCCETLLRVMTLSHVLVTAGAMQAFHKLFSSKPSSSSMSAELNAQIIMALYDYVPSENDLQPLLAWLTVMEKAHVHLSSLQSSLSLGHLPRLFAAAMSCLLSPHTQVVSAATQTLKTLINECVAPHMAEIGPVLPSTSTGNGLSVIKMFRVVEEGLSYRFHATWPFVLQILGCFYKAAGKQAHPIMIKSLQSLSDLRVTPSFPFCGELDLAMGAAVESMGPQVVLSAVPLQITGIDDDMEFPRSWLIPVIRDHVKNTQLSYFTSYFLPLASTLKQKGLCLSLVCTVCMIPLDCLLYFQLFDFTHILFFCFNVYEIVGFLSCSKDSAIQKKAYRVLEEMCGGERETCKKFVQGNLEQLKQVLLDNLKSASSPAKRPRLKCLIHIVKQLNEEHKDFLTALLPEVIICTKEVSIGARKNAYSLLVEIGNAFIQFSGNSKEAINEYLGHVYIGLTGSVTMITCTVLALTRLVYQYKDTLDVSPLEQLLHNVCLLLSSRTREIVKACLAFIKVILFILDVKVLASHVSMEGITNMKEDMRRHCRMKLKSIFTKLVRKFGYELVKSMLPAEHHKVLANIRKVEARTKRRKLLSKDEEDESDSEDNAPKAKTNSIEDILAETDSDDSEDEGPKKGQKKPIKQKAKAWLKEGVSDDPLNFLDPKASQRVLATNPDLKKTAKVEHGFKVTSDGRLIIKEDDEDDGAKAVLFWCFMMLTTCYFRSAGGIGIHRPLGGRQESGSEYKSKVTYLNMTFH</sequence>
<feature type="compositionally biased region" description="Acidic residues" evidence="4">
    <location>
        <begin position="908"/>
        <end position="917"/>
    </location>
</feature>
<dbReference type="Proteomes" id="UP000694621">
    <property type="component" value="Unplaced"/>
</dbReference>
<comment type="similarity">
    <text evidence="2">Belongs to the RRP12 family.</text>
</comment>
<evidence type="ECO:0000256" key="4">
    <source>
        <dbReference type="SAM" id="MobiDB-lite"/>
    </source>
</evidence>
<evidence type="ECO:0000313" key="8">
    <source>
        <dbReference type="Proteomes" id="UP000694621"/>
    </source>
</evidence>
<proteinExistence type="inferred from homology"/>
<dbReference type="Pfam" id="PF08161">
    <property type="entry name" value="RRP12_HEAT"/>
    <property type="match status" value="1"/>
</dbReference>
<dbReference type="InterPro" id="IPR016024">
    <property type="entry name" value="ARM-type_fold"/>
</dbReference>
<dbReference type="Gene3D" id="1.25.10.10">
    <property type="entry name" value="Leucine-rich Repeat Variant"/>
    <property type="match status" value="2"/>
</dbReference>
<dbReference type="InterPro" id="IPR011989">
    <property type="entry name" value="ARM-like"/>
</dbReference>
<evidence type="ECO:0000313" key="7">
    <source>
        <dbReference type="Ensembl" id="ENSAMXP00005052357.1"/>
    </source>
</evidence>
<keyword evidence="3" id="KW-0539">Nucleus</keyword>
<dbReference type="PANTHER" id="PTHR48287">
    <property type="entry name" value="ARM REPEAT SUPERFAMILY PROTEIN"/>
    <property type="match status" value="1"/>
</dbReference>
<evidence type="ECO:0000256" key="3">
    <source>
        <dbReference type="ARBA" id="ARBA00023242"/>
    </source>
</evidence>
<feature type="compositionally biased region" description="Acidic residues" evidence="4">
    <location>
        <begin position="930"/>
        <end position="941"/>
    </location>
</feature>
<dbReference type="InterPro" id="IPR052087">
    <property type="entry name" value="RRP12"/>
</dbReference>
<name>A0A8B9RM06_ASTMX</name>
<evidence type="ECO:0000259" key="6">
    <source>
        <dbReference type="Pfam" id="PF25772"/>
    </source>
</evidence>
<dbReference type="InterPro" id="IPR057860">
    <property type="entry name" value="HEAT_RRP12_N"/>
</dbReference>
<feature type="region of interest" description="Disordered" evidence="4">
    <location>
        <begin position="1"/>
        <end position="46"/>
    </location>
</feature>
<dbReference type="InterPro" id="IPR012978">
    <property type="entry name" value="HEAT_RRP12"/>
</dbReference>
<evidence type="ECO:0000256" key="1">
    <source>
        <dbReference type="ARBA" id="ARBA00004123"/>
    </source>
</evidence>
<reference evidence="7" key="1">
    <citation type="submission" date="2025-08" db="UniProtKB">
        <authorList>
            <consortium name="Ensembl"/>
        </authorList>
    </citation>
    <scope>IDENTIFICATION</scope>
</reference>
<feature type="compositionally biased region" description="Basic residues" evidence="4">
    <location>
        <begin position="946"/>
        <end position="958"/>
    </location>
</feature>